<evidence type="ECO:0000313" key="1">
    <source>
        <dbReference type="EMBL" id="HIP89482.1"/>
    </source>
</evidence>
<comment type="caution">
    <text evidence="1">The sequence shown here is derived from an EMBL/GenBank/DDBJ whole genome shotgun (WGS) entry which is preliminary data.</text>
</comment>
<dbReference type="EMBL" id="DQUR01000203">
    <property type="protein sequence ID" value="HIP89482.1"/>
    <property type="molecule type" value="Genomic_DNA"/>
</dbReference>
<protein>
    <submittedName>
        <fullName evidence="1">Transposase</fullName>
    </submittedName>
</protein>
<dbReference type="AlphaFoldDB" id="A0A833E2C0"/>
<dbReference type="Proteomes" id="UP000653692">
    <property type="component" value="Unassembled WGS sequence"/>
</dbReference>
<name>A0A833E2C0_9EURY</name>
<gene>
    <name evidence="1" type="ORF">EYH24_06090</name>
</gene>
<sequence length="45" mass="4982">AGIAMSGAEVDDLFPYEPRGELKLMRPKSVVRVDLNGRTFTHIPP</sequence>
<proteinExistence type="predicted"/>
<feature type="non-terminal residue" evidence="1">
    <location>
        <position position="1"/>
    </location>
</feature>
<organism evidence="1 2">
    <name type="scientific">Thermococcus paralvinellae</name>
    <dbReference type="NCBI Taxonomy" id="582419"/>
    <lineage>
        <taxon>Archaea</taxon>
        <taxon>Methanobacteriati</taxon>
        <taxon>Methanobacteriota</taxon>
        <taxon>Thermococci</taxon>
        <taxon>Thermococcales</taxon>
        <taxon>Thermococcaceae</taxon>
        <taxon>Thermococcus</taxon>
    </lineage>
</organism>
<evidence type="ECO:0000313" key="2">
    <source>
        <dbReference type="Proteomes" id="UP000653692"/>
    </source>
</evidence>
<reference evidence="1" key="1">
    <citation type="journal article" date="2020" name="ISME J.">
        <title>Gammaproteobacteria mediating utilization of methyl-, sulfur- and petroleum organic compounds in deep ocean hydrothermal plumes.</title>
        <authorList>
            <person name="Zhou Z."/>
            <person name="Liu Y."/>
            <person name="Pan J."/>
            <person name="Cron B.R."/>
            <person name="Toner B.M."/>
            <person name="Anantharaman K."/>
            <person name="Breier J.A."/>
            <person name="Dick G.J."/>
            <person name="Li M."/>
        </authorList>
    </citation>
    <scope>NUCLEOTIDE SEQUENCE</scope>
    <source>
        <strain evidence="1">SZUA-1476</strain>
    </source>
</reference>
<accession>A0A833E2C0</accession>